<sequence length="34" mass="3847">MLGAVKMEGHEPSDWSSYYAEPEEPLDKDQVNHG</sequence>
<feature type="region of interest" description="Disordered" evidence="1">
    <location>
        <begin position="1"/>
        <end position="34"/>
    </location>
</feature>
<feature type="compositionally biased region" description="Basic and acidic residues" evidence="1">
    <location>
        <begin position="25"/>
        <end position="34"/>
    </location>
</feature>
<evidence type="ECO:0000256" key="1">
    <source>
        <dbReference type="SAM" id="MobiDB-lite"/>
    </source>
</evidence>
<evidence type="ECO:0000313" key="2">
    <source>
        <dbReference type="EMBL" id="PNJ55590.1"/>
    </source>
</evidence>
<protein>
    <submittedName>
        <fullName evidence="2">T0068022 isoform 1</fullName>
    </submittedName>
</protein>
<reference evidence="2" key="1">
    <citation type="submission" date="2017-12" db="EMBL/GenBank/DDBJ databases">
        <title>High-resolution comparative analysis of great ape genomes.</title>
        <authorList>
            <person name="Pollen A."/>
            <person name="Hastie A."/>
            <person name="Hormozdiari F."/>
            <person name="Dougherty M."/>
            <person name="Liu R."/>
            <person name="Chaisson M."/>
            <person name="Hoppe E."/>
            <person name="Hill C."/>
            <person name="Pang A."/>
            <person name="Hillier L."/>
            <person name="Baker C."/>
            <person name="Armstrong J."/>
            <person name="Shendure J."/>
            <person name="Paten B."/>
            <person name="Wilson R."/>
            <person name="Chao H."/>
            <person name="Schneider V."/>
            <person name="Ventura M."/>
            <person name="Kronenberg Z."/>
            <person name="Murali S."/>
            <person name="Gordon D."/>
            <person name="Cantsilieris S."/>
            <person name="Munson K."/>
            <person name="Nelson B."/>
            <person name="Raja A."/>
            <person name="Underwood J."/>
            <person name="Diekhans M."/>
            <person name="Fiddes I."/>
            <person name="Haussler D."/>
            <person name="Eichler E."/>
        </authorList>
    </citation>
    <scope>NUCLEOTIDE SEQUENCE [LARGE SCALE GENOMIC DNA]</scope>
    <source>
        <strain evidence="2">Susie</strain>
    </source>
</reference>
<accession>A0A2J8VDJ4</accession>
<comment type="caution">
    <text evidence="2">The sequence shown here is derived from an EMBL/GenBank/DDBJ whole genome shotgun (WGS) entry which is preliminary data.</text>
</comment>
<gene>
    <name evidence="2" type="ORF">CR201_G0019832</name>
</gene>
<organism evidence="2">
    <name type="scientific">Pongo abelii</name>
    <name type="common">Sumatran orangutan</name>
    <name type="synonym">Pongo pygmaeus abelii</name>
    <dbReference type="NCBI Taxonomy" id="9601"/>
    <lineage>
        <taxon>Eukaryota</taxon>
        <taxon>Metazoa</taxon>
        <taxon>Chordata</taxon>
        <taxon>Craniata</taxon>
        <taxon>Vertebrata</taxon>
        <taxon>Euteleostomi</taxon>
        <taxon>Mammalia</taxon>
        <taxon>Eutheria</taxon>
        <taxon>Euarchontoglires</taxon>
        <taxon>Primates</taxon>
        <taxon>Haplorrhini</taxon>
        <taxon>Catarrhini</taxon>
        <taxon>Hominidae</taxon>
        <taxon>Pongo</taxon>
    </lineage>
</organism>
<dbReference type="STRING" id="9601.ENSPPYP00000012024"/>
<dbReference type="AlphaFoldDB" id="A0A2J8VDJ4"/>
<proteinExistence type="predicted"/>
<dbReference type="EMBL" id="NDHI03003422">
    <property type="protein sequence ID" value="PNJ55590.1"/>
    <property type="molecule type" value="Genomic_DNA"/>
</dbReference>
<name>A0A2J8VDJ4_PONAB</name>